<keyword evidence="1" id="KW-0812">Transmembrane</keyword>
<protein>
    <submittedName>
        <fullName evidence="2">SerS protein</fullName>
    </submittedName>
</protein>
<sequence length="559" mass="61767">MSAAKLEKKIWNLEQRLRDEFRGELRRVLTQCASKIQELETEVLLLKGEKPTKAAQEVSVDFSQGTHPELPGELGGHAVQPVDVVPACKAAWPELGEFPTESKHQDSSDWVPLEPVAFLESTWNIVLVLGFTDAGWLDIIVGCLLLLASAGLQIAFSIILLSEGFLGKPFKSNIDSAEKWRVGIAHDYRHMDLAETSLVSRVCGRDDSLIVSTSQATLLGQIDAFLGLGESSEFEPLGLRLGILLCMLCILLWCLYLCNEFRAIGLSLEAICQVPRRLHTTFDQGRFTTMSYFRFALYCGARLVRGIIAGLLLYAGILWLGNTTSITDLMLNAVALGAVLDVDEMFFAALMPKKIQIKIQDLEAGNCSKTFSSSCSCYVCANVWVNKGKLVSRTSGMNVSTRTGLMLWPWFHLVEPLGNDMLEVKKKLCWGKDNFVVGVNSNQGVTVGRWTNDFNSKRNESLIDIAVGDFAFDENSVSSIYILMTQEAKTFENRRTESIAVAAASLLQCDDLDEQYLNDAQNSATGLPYFFNTAPGLGYERSAALALTCEEMSVHCNEE</sequence>
<feature type="transmembrane region" description="Helical" evidence="1">
    <location>
        <begin position="139"/>
        <end position="161"/>
    </location>
</feature>
<gene>
    <name evidence="2" type="primary">serS</name>
    <name evidence="2" type="ORF">SPIL2461_LOCUS18108</name>
</gene>
<name>A0A812WB72_SYMPI</name>
<dbReference type="OrthoDB" id="415518at2759"/>
<evidence type="ECO:0000313" key="3">
    <source>
        <dbReference type="Proteomes" id="UP000649617"/>
    </source>
</evidence>
<feature type="non-terminal residue" evidence="2">
    <location>
        <position position="559"/>
    </location>
</feature>
<accession>A0A812WB72</accession>
<feature type="transmembrane region" description="Helical" evidence="1">
    <location>
        <begin position="237"/>
        <end position="258"/>
    </location>
</feature>
<evidence type="ECO:0000313" key="2">
    <source>
        <dbReference type="EMBL" id="CAE7663846.1"/>
    </source>
</evidence>
<dbReference type="Proteomes" id="UP000649617">
    <property type="component" value="Unassembled WGS sequence"/>
</dbReference>
<dbReference type="EMBL" id="CAJNIZ010043600">
    <property type="protein sequence ID" value="CAE7663846.1"/>
    <property type="molecule type" value="Genomic_DNA"/>
</dbReference>
<keyword evidence="3" id="KW-1185">Reference proteome</keyword>
<evidence type="ECO:0000256" key="1">
    <source>
        <dbReference type="SAM" id="Phobius"/>
    </source>
</evidence>
<organism evidence="2 3">
    <name type="scientific">Symbiodinium pilosum</name>
    <name type="common">Dinoflagellate</name>
    <dbReference type="NCBI Taxonomy" id="2952"/>
    <lineage>
        <taxon>Eukaryota</taxon>
        <taxon>Sar</taxon>
        <taxon>Alveolata</taxon>
        <taxon>Dinophyceae</taxon>
        <taxon>Suessiales</taxon>
        <taxon>Symbiodiniaceae</taxon>
        <taxon>Symbiodinium</taxon>
    </lineage>
</organism>
<keyword evidence="1" id="KW-0472">Membrane</keyword>
<feature type="transmembrane region" description="Helical" evidence="1">
    <location>
        <begin position="295"/>
        <end position="317"/>
    </location>
</feature>
<proteinExistence type="predicted"/>
<keyword evidence="1" id="KW-1133">Transmembrane helix</keyword>
<dbReference type="AlphaFoldDB" id="A0A812WB72"/>
<comment type="caution">
    <text evidence="2">The sequence shown here is derived from an EMBL/GenBank/DDBJ whole genome shotgun (WGS) entry which is preliminary data.</text>
</comment>
<reference evidence="2" key="1">
    <citation type="submission" date="2021-02" db="EMBL/GenBank/DDBJ databases">
        <authorList>
            <person name="Dougan E. K."/>
            <person name="Rhodes N."/>
            <person name="Thang M."/>
            <person name="Chan C."/>
        </authorList>
    </citation>
    <scope>NUCLEOTIDE SEQUENCE</scope>
</reference>